<organism evidence="1 2">
    <name type="scientific">Plasmodium falciparum (isolate HB3)</name>
    <dbReference type="NCBI Taxonomy" id="137071"/>
    <lineage>
        <taxon>Eukaryota</taxon>
        <taxon>Sar</taxon>
        <taxon>Alveolata</taxon>
        <taxon>Apicomplexa</taxon>
        <taxon>Aconoidasida</taxon>
        <taxon>Haemosporida</taxon>
        <taxon>Plasmodiidae</taxon>
        <taxon>Plasmodium</taxon>
        <taxon>Plasmodium (Laverania)</taxon>
    </lineage>
</organism>
<protein>
    <submittedName>
        <fullName evidence="1">Uncharacterized protein</fullName>
    </submittedName>
</protein>
<dbReference type="KEGG" id="pfh:PFHG_04080"/>
<sequence>MNSKNIQHITKYNNYTETHLGKKNYNNNFYINIYFFFFFFNKKKVKIYKIKNKNIKFFKGLVSLKKLIVILLITTSNNITINSSINNNNTNRHILLYSRRFQ</sequence>
<evidence type="ECO:0000313" key="1">
    <source>
        <dbReference type="EMBL" id="KOB62353.1"/>
    </source>
</evidence>
<reference evidence="1 2" key="1">
    <citation type="submission" date="2006-03" db="EMBL/GenBank/DDBJ databases">
        <title>Annotation of Plasmodium falciparum HB3.</title>
        <authorList>
            <consortium name="The Broad Institute Genome Sequencing Platform"/>
            <person name="Volkman S.K."/>
            <person name="Neafsey D.E."/>
            <person name="Dash A.P."/>
            <person name="Chitnis C.E."/>
            <person name="Hartl D.L."/>
            <person name="Young S.K."/>
            <person name="Zeng Q."/>
            <person name="Koehrsen M."/>
            <person name="Alvarado L."/>
            <person name="Berlin A."/>
            <person name="Borenstein D."/>
            <person name="Chapman S.B."/>
            <person name="Chen Z."/>
            <person name="Engels R."/>
            <person name="Freedman E."/>
            <person name="Gellesch M."/>
            <person name="Goldberg J."/>
            <person name="Griggs A."/>
            <person name="Gujja S."/>
            <person name="Heilman E.R."/>
            <person name="Heiman D.I."/>
            <person name="Howarth C."/>
            <person name="Jen D."/>
            <person name="Larson L."/>
            <person name="Mehta T."/>
            <person name="Neiman D."/>
            <person name="Park D."/>
            <person name="Pearson M."/>
            <person name="Roberts A."/>
            <person name="Saif S."/>
            <person name="Shea T."/>
            <person name="Shenoy N."/>
            <person name="Sisk P."/>
            <person name="Stolte C."/>
            <person name="Sykes S."/>
            <person name="Walk T."/>
            <person name="White J."/>
            <person name="Yandava C."/>
            <person name="Haas B."/>
            <person name="Henn M.R."/>
            <person name="Nusbaum C."/>
            <person name="Birren B."/>
        </authorList>
    </citation>
    <scope>NUCLEOTIDE SEQUENCE [LARGE SCALE GENOMIC DNA]</scope>
    <source>
        <strain evidence="1">HB3</strain>
    </source>
</reference>
<proteinExistence type="predicted"/>
<evidence type="ECO:0000313" key="2">
    <source>
        <dbReference type="Proteomes" id="UP000054289"/>
    </source>
</evidence>
<reference evidence="2" key="2">
    <citation type="submission" date="2006-03" db="EMBL/GenBank/DDBJ databases">
        <title>The genome sequence of the Plasmodium falciparum HB3.</title>
        <authorList>
            <consortium name="The Broad Institute Genome Sequencing Platform"/>
            <person name="Birren B."/>
            <person name="Lander E."/>
            <person name="Galagan J."/>
            <person name="Nusbaum C."/>
            <person name="Devon K."/>
            <person name="Henn M."/>
            <person name="Jaffe D."/>
            <person name="Butler J."/>
            <person name="Alvarez P."/>
            <person name="Gnerre S."/>
            <person name="Grabherr M."/>
            <person name="Kleber M."/>
            <person name="Mauceli E."/>
            <person name="Brockman W."/>
            <person name="MacCallum I.A."/>
            <person name="Rounsley S."/>
            <person name="Young S."/>
            <person name="LaButti K."/>
            <person name="Pushparaj V."/>
            <person name="DeCaprio D."/>
            <person name="Crawford M."/>
            <person name="Koehrsen M."/>
            <person name="Engels R."/>
            <person name="Montgomery P."/>
            <person name="Pearson M."/>
            <person name="Howarth C."/>
            <person name="Larson L."/>
            <person name="Luoma S."/>
            <person name="White J."/>
            <person name="Kodira C."/>
            <person name="Zeng Q."/>
            <person name="Oleary S."/>
            <person name="Yandava C."/>
            <person name="Alvarado L."/>
            <person name="Wirth D."/>
            <person name="Volkman S."/>
            <person name="Hartl D."/>
        </authorList>
    </citation>
    <scope>NUCLEOTIDE SEQUENCE [LARGE SCALE GENOMIC DNA]</scope>
</reference>
<dbReference type="Proteomes" id="UP000054289">
    <property type="component" value="Unassembled WGS sequence"/>
</dbReference>
<dbReference type="AlphaFoldDB" id="A0A0L7KGA3"/>
<accession>A0A0L7KGA3</accession>
<name>A0A0L7KGA3_PLAFX</name>
<dbReference type="EMBL" id="CH672063">
    <property type="protein sequence ID" value="KOB62353.1"/>
    <property type="molecule type" value="Genomic_DNA"/>
</dbReference>
<gene>
    <name evidence="1" type="ORF">PFHG_04080</name>
</gene>